<evidence type="ECO:0000313" key="2">
    <source>
        <dbReference type="EMBL" id="QIL46921.1"/>
    </source>
</evidence>
<name>A0A6G8APC0_9ENTE</name>
<protein>
    <recommendedName>
        <fullName evidence="4">DUF2768 domain-containing protein</fullName>
    </recommendedName>
</protein>
<sequence>MFQVLFLMLTWISAFVMMISLIATIYLWANGHRTFRMFIFSVIFFAISLIGLVIFS</sequence>
<dbReference type="Proteomes" id="UP000500890">
    <property type="component" value="Chromosome"/>
</dbReference>
<dbReference type="RefSeq" id="WP_166008308.1">
    <property type="nucleotide sequence ID" value="NZ_CP049886.1"/>
</dbReference>
<feature type="transmembrane region" description="Helical" evidence="1">
    <location>
        <begin position="35"/>
        <end position="55"/>
    </location>
</feature>
<organism evidence="2 3">
    <name type="scientific">Vagococcus coleopterorum</name>
    <dbReference type="NCBI Taxonomy" id="2714946"/>
    <lineage>
        <taxon>Bacteria</taxon>
        <taxon>Bacillati</taxon>
        <taxon>Bacillota</taxon>
        <taxon>Bacilli</taxon>
        <taxon>Lactobacillales</taxon>
        <taxon>Enterococcaceae</taxon>
        <taxon>Vagococcus</taxon>
    </lineage>
</organism>
<reference evidence="2 3" key="1">
    <citation type="submission" date="2020-03" db="EMBL/GenBank/DDBJ databases">
        <title>Vagococcus sp. nov., isolated from beetles.</title>
        <authorList>
            <person name="Hyun D.-W."/>
            <person name="Bae J.-W."/>
        </authorList>
    </citation>
    <scope>NUCLEOTIDE SEQUENCE [LARGE SCALE GENOMIC DNA]</scope>
    <source>
        <strain evidence="2 3">HDW17A</strain>
    </source>
</reference>
<evidence type="ECO:0000313" key="3">
    <source>
        <dbReference type="Proteomes" id="UP000500890"/>
    </source>
</evidence>
<feature type="transmembrane region" description="Helical" evidence="1">
    <location>
        <begin position="6"/>
        <end position="28"/>
    </location>
</feature>
<keyword evidence="1" id="KW-0472">Membrane</keyword>
<dbReference type="KEGG" id="vah:G7081_07450"/>
<evidence type="ECO:0000256" key="1">
    <source>
        <dbReference type="SAM" id="Phobius"/>
    </source>
</evidence>
<gene>
    <name evidence="2" type="ORF">G7081_07450</name>
</gene>
<keyword evidence="1" id="KW-0812">Transmembrane</keyword>
<evidence type="ECO:0008006" key="4">
    <source>
        <dbReference type="Google" id="ProtNLM"/>
    </source>
</evidence>
<keyword evidence="3" id="KW-1185">Reference proteome</keyword>
<keyword evidence="1" id="KW-1133">Transmembrane helix</keyword>
<dbReference type="AlphaFoldDB" id="A0A6G8APC0"/>
<proteinExistence type="predicted"/>
<dbReference type="EMBL" id="CP049886">
    <property type="protein sequence ID" value="QIL46921.1"/>
    <property type="molecule type" value="Genomic_DNA"/>
</dbReference>
<accession>A0A6G8APC0</accession>